<accession>Q2RQ82</accession>
<keyword evidence="2 4" id="KW-0808">Transferase</keyword>
<evidence type="ECO:0000256" key="1">
    <source>
        <dbReference type="ARBA" id="ARBA00010990"/>
    </source>
</evidence>
<sequence>MLDAGERARLARFHHAHDRWSYAAAHGLCRVMLSRAAGLPPRDWRFVATAHGRPMVDPASGPPLAFSLSHTRGMAACGVMTRSRDDITAAIGGVPKTGAAIGVDVESLDRAPDSLGLARRFFHPHEAAALAERPPGERDAAFIGLWTLKEAMVKALGSGLQQGLTSFRVNSDPPSLIEAAPVFGPIAAWRLGRWTLAPGHSLALALRDPTPSPLPPAPSPLPKAERLSVTEILRAAEEANA</sequence>
<feature type="domain" description="4'-phosphopantetheinyl transferase" evidence="3">
    <location>
        <begin position="100"/>
        <end position="184"/>
    </location>
</feature>
<organism evidence="4 5">
    <name type="scientific">Rhodospirillum rubrum (strain ATCC 11170 / ATH 1.1.1 / DSM 467 / LMG 4362 / NCIMB 8255 / S1)</name>
    <dbReference type="NCBI Taxonomy" id="269796"/>
    <lineage>
        <taxon>Bacteria</taxon>
        <taxon>Pseudomonadati</taxon>
        <taxon>Pseudomonadota</taxon>
        <taxon>Alphaproteobacteria</taxon>
        <taxon>Rhodospirillales</taxon>
        <taxon>Rhodospirillaceae</taxon>
        <taxon>Rhodospirillum</taxon>
    </lineage>
</organism>
<dbReference type="PATRIC" id="fig|269796.9.peg.3025"/>
<dbReference type="PANTHER" id="PTHR12215:SF10">
    <property type="entry name" value="L-AMINOADIPATE-SEMIALDEHYDE DEHYDROGENASE-PHOSPHOPANTETHEINYL TRANSFERASE"/>
    <property type="match status" value="1"/>
</dbReference>
<keyword evidence="5" id="KW-1185">Reference proteome</keyword>
<dbReference type="AlphaFoldDB" id="Q2RQ82"/>
<dbReference type="RefSeq" id="WP_011390666.1">
    <property type="nucleotide sequence ID" value="NC_007643.1"/>
</dbReference>
<dbReference type="eggNOG" id="COG2091">
    <property type="taxonomic scope" value="Bacteria"/>
</dbReference>
<dbReference type="InterPro" id="IPR008278">
    <property type="entry name" value="4-PPantetheinyl_Trfase_dom"/>
</dbReference>
<dbReference type="Gene3D" id="3.90.470.20">
    <property type="entry name" value="4'-phosphopantetheinyl transferase domain"/>
    <property type="match status" value="2"/>
</dbReference>
<evidence type="ECO:0000259" key="3">
    <source>
        <dbReference type="Pfam" id="PF01648"/>
    </source>
</evidence>
<dbReference type="Proteomes" id="UP000001929">
    <property type="component" value="Chromosome"/>
</dbReference>
<comment type="similarity">
    <text evidence="1">Belongs to the P-Pant transferase superfamily. Gsp/Sfp/HetI/AcpT family.</text>
</comment>
<dbReference type="EnsemblBacteria" id="ABC23713">
    <property type="protein sequence ID" value="ABC23713"/>
    <property type="gene ID" value="Rru_A2916"/>
</dbReference>
<dbReference type="EMBL" id="CP000230">
    <property type="protein sequence ID" value="ABC23713.1"/>
    <property type="molecule type" value="Genomic_DNA"/>
</dbReference>
<dbReference type="GO" id="GO:0008897">
    <property type="term" value="F:holo-[acyl-carrier-protein] synthase activity"/>
    <property type="evidence" value="ECO:0007669"/>
    <property type="project" value="InterPro"/>
</dbReference>
<dbReference type="Pfam" id="PF01648">
    <property type="entry name" value="ACPS"/>
    <property type="match status" value="1"/>
</dbReference>
<dbReference type="HOGENOM" id="CLU_057011_4_4_5"/>
<evidence type="ECO:0000313" key="5">
    <source>
        <dbReference type="Proteomes" id="UP000001929"/>
    </source>
</evidence>
<proteinExistence type="inferred from homology"/>
<evidence type="ECO:0000256" key="2">
    <source>
        <dbReference type="ARBA" id="ARBA00022679"/>
    </source>
</evidence>
<dbReference type="PANTHER" id="PTHR12215">
    <property type="entry name" value="PHOSPHOPANTETHEINE TRANSFERASE"/>
    <property type="match status" value="1"/>
</dbReference>
<dbReference type="GO" id="GO:0000287">
    <property type="term" value="F:magnesium ion binding"/>
    <property type="evidence" value="ECO:0007669"/>
    <property type="project" value="InterPro"/>
</dbReference>
<dbReference type="InterPro" id="IPR037143">
    <property type="entry name" value="4-PPantetheinyl_Trfase_dom_sf"/>
</dbReference>
<reference evidence="4 5" key="1">
    <citation type="journal article" date="2011" name="Stand. Genomic Sci.">
        <title>Complete genome sequence of Rhodospirillum rubrum type strain (S1).</title>
        <authorList>
            <person name="Munk A.C."/>
            <person name="Copeland A."/>
            <person name="Lucas S."/>
            <person name="Lapidus A."/>
            <person name="Del Rio T.G."/>
            <person name="Barry K."/>
            <person name="Detter J.C."/>
            <person name="Hammon N."/>
            <person name="Israni S."/>
            <person name="Pitluck S."/>
            <person name="Brettin T."/>
            <person name="Bruce D."/>
            <person name="Han C."/>
            <person name="Tapia R."/>
            <person name="Gilna P."/>
            <person name="Schmutz J."/>
            <person name="Larimer F."/>
            <person name="Land M."/>
            <person name="Kyrpides N.C."/>
            <person name="Mavromatis K."/>
            <person name="Richardson P."/>
            <person name="Rohde M."/>
            <person name="Goker M."/>
            <person name="Klenk H.P."/>
            <person name="Zhang Y."/>
            <person name="Roberts G.P."/>
            <person name="Reslewic S."/>
            <person name="Schwartz D.C."/>
        </authorList>
    </citation>
    <scope>NUCLEOTIDE SEQUENCE [LARGE SCALE GENOMIC DNA]</scope>
    <source>
        <strain evidence="5">ATCC 11170 / ATH 1.1.1 / DSM 467 / LMG 4362 / NCIMB 8255 / S1</strain>
    </source>
</reference>
<dbReference type="SUPFAM" id="SSF56214">
    <property type="entry name" value="4'-phosphopantetheinyl transferase"/>
    <property type="match status" value="2"/>
</dbReference>
<gene>
    <name evidence="4" type="ordered locus">Rru_A2916</name>
</gene>
<dbReference type="PhylomeDB" id="Q2RQ82"/>
<protein>
    <submittedName>
        <fullName evidence="4">4'-phosphopantetheinyl transferase</fullName>
    </submittedName>
</protein>
<dbReference type="InterPro" id="IPR050559">
    <property type="entry name" value="P-Pant_transferase_sf"/>
</dbReference>
<dbReference type="GO" id="GO:0005829">
    <property type="term" value="C:cytosol"/>
    <property type="evidence" value="ECO:0007669"/>
    <property type="project" value="TreeGrafter"/>
</dbReference>
<dbReference type="KEGG" id="rru:Rru_A2916"/>
<evidence type="ECO:0000313" key="4">
    <source>
        <dbReference type="EMBL" id="ABC23713.1"/>
    </source>
</evidence>
<name>Q2RQ82_RHORT</name>
<dbReference type="GO" id="GO:0019878">
    <property type="term" value="P:lysine biosynthetic process via aminoadipic acid"/>
    <property type="evidence" value="ECO:0007669"/>
    <property type="project" value="TreeGrafter"/>
</dbReference>
<dbReference type="STRING" id="269796.Rru_A2916"/>